<sequence length="164" mass="19473">ADNLSRNPYWNPRKDDILEDVHTNEVARRILIRAVCGKKIQTDQIKDRRLRKLRDQAQEDVNYLKLINFIKDSFGNNIKNLPEELKLYWNLRDSLSIYEGLIIVNNKKIVIPRVARKEILENLHVSHQGIVKTKQRAREIIYWPGIDIDIEDMVRKCEECQKLL</sequence>
<dbReference type="EMBL" id="HACA01025063">
    <property type="protein sequence ID" value="CDW42424.1"/>
    <property type="molecule type" value="Transcribed_RNA"/>
</dbReference>
<dbReference type="AlphaFoldDB" id="A0A0K2UW12"/>
<proteinExistence type="predicted"/>
<feature type="non-terminal residue" evidence="3">
    <location>
        <position position="1"/>
    </location>
</feature>
<organism evidence="3">
    <name type="scientific">Lepeophtheirus salmonis</name>
    <name type="common">Salmon louse</name>
    <name type="synonym">Caligus salmonis</name>
    <dbReference type="NCBI Taxonomy" id="72036"/>
    <lineage>
        <taxon>Eukaryota</taxon>
        <taxon>Metazoa</taxon>
        <taxon>Ecdysozoa</taxon>
        <taxon>Arthropoda</taxon>
        <taxon>Crustacea</taxon>
        <taxon>Multicrustacea</taxon>
        <taxon>Hexanauplia</taxon>
        <taxon>Copepoda</taxon>
        <taxon>Siphonostomatoida</taxon>
        <taxon>Caligidae</taxon>
        <taxon>Lepeophtheirus</taxon>
    </lineage>
</organism>
<dbReference type="FunFam" id="1.10.340.70:FF:000003">
    <property type="entry name" value="Protein CBG25708"/>
    <property type="match status" value="1"/>
</dbReference>
<dbReference type="OrthoDB" id="6342757at2759"/>
<protein>
    <recommendedName>
        <fullName evidence="1">RNA-directed DNA polymerase</fullName>
        <ecNumber evidence="1">2.7.7.49</ecNumber>
    </recommendedName>
</protein>
<dbReference type="PANTHER" id="PTHR37984">
    <property type="entry name" value="PROTEIN CBG26694"/>
    <property type="match status" value="1"/>
</dbReference>
<dbReference type="InterPro" id="IPR041588">
    <property type="entry name" value="Integrase_H2C2"/>
</dbReference>
<feature type="non-terminal residue" evidence="3">
    <location>
        <position position="164"/>
    </location>
</feature>
<feature type="domain" description="Integrase zinc-binding" evidence="2">
    <location>
        <begin position="111"/>
        <end position="162"/>
    </location>
</feature>
<evidence type="ECO:0000259" key="2">
    <source>
        <dbReference type="Pfam" id="PF17921"/>
    </source>
</evidence>
<dbReference type="InterPro" id="IPR050951">
    <property type="entry name" value="Retrovirus_Pol_polyprotein"/>
</dbReference>
<reference evidence="3" key="1">
    <citation type="submission" date="2014-05" db="EMBL/GenBank/DDBJ databases">
        <authorList>
            <person name="Chronopoulou M."/>
        </authorList>
    </citation>
    <scope>NUCLEOTIDE SEQUENCE</scope>
    <source>
        <tissue evidence="3">Whole organism</tissue>
    </source>
</reference>
<dbReference type="GO" id="GO:0003964">
    <property type="term" value="F:RNA-directed DNA polymerase activity"/>
    <property type="evidence" value="ECO:0007669"/>
    <property type="project" value="UniProtKB-EC"/>
</dbReference>
<evidence type="ECO:0000313" key="3">
    <source>
        <dbReference type="EMBL" id="CDW42424.1"/>
    </source>
</evidence>
<evidence type="ECO:0000256" key="1">
    <source>
        <dbReference type="ARBA" id="ARBA00012493"/>
    </source>
</evidence>
<dbReference type="Pfam" id="PF17921">
    <property type="entry name" value="Integrase_H2C2"/>
    <property type="match status" value="1"/>
</dbReference>
<name>A0A0K2UW12_LEPSM</name>
<accession>A0A0K2UW12</accession>
<dbReference type="Gene3D" id="1.10.340.70">
    <property type="match status" value="1"/>
</dbReference>
<dbReference type="EC" id="2.7.7.49" evidence="1"/>
<dbReference type="PANTHER" id="PTHR37984:SF5">
    <property type="entry name" value="PROTEIN NYNRIN-LIKE"/>
    <property type="match status" value="1"/>
</dbReference>